<keyword evidence="3" id="KW-1185">Reference proteome</keyword>
<dbReference type="EMBL" id="RAWK01000036">
    <property type="protein sequence ID" value="RKH71138.1"/>
    <property type="molecule type" value="Genomic_DNA"/>
</dbReference>
<evidence type="ECO:0008006" key="4">
    <source>
        <dbReference type="Google" id="ProtNLM"/>
    </source>
</evidence>
<name>A0A3A8QTP8_9BACT</name>
<feature type="signal peptide" evidence="1">
    <location>
        <begin position="1"/>
        <end position="19"/>
    </location>
</feature>
<dbReference type="RefSeq" id="WP_120554757.1">
    <property type="nucleotide sequence ID" value="NZ_RAWK01000036.1"/>
</dbReference>
<gene>
    <name evidence="2" type="ORF">D7W81_08065</name>
</gene>
<keyword evidence="1" id="KW-0732">Signal</keyword>
<sequence length="197" mass="20864">MLRLLSRTALPLLACALSAGCDSVPKPEGECRGAYGAQSVVWPISENALMTPSFHFDGAQGTQLYLAYVPEGATGLQDFGVTIQMPGEPTVAGEPWTVKLLRQGDALVAEDTSRIREWGAFIGLGQAGFPSVTGVPVEGTLTLDRLVHGDGQAQGRFVYRYETGGELTCTFNITDRLYFSEPDLSDGGGGGGDDDDD</sequence>
<reference evidence="3" key="1">
    <citation type="submission" date="2018-09" db="EMBL/GenBank/DDBJ databases">
        <authorList>
            <person name="Livingstone P.G."/>
            <person name="Whitworth D.E."/>
        </authorList>
    </citation>
    <scope>NUCLEOTIDE SEQUENCE [LARGE SCALE GENOMIC DNA]</scope>
    <source>
        <strain evidence="3">AB050A</strain>
    </source>
</reference>
<evidence type="ECO:0000256" key="1">
    <source>
        <dbReference type="SAM" id="SignalP"/>
    </source>
</evidence>
<dbReference type="Proteomes" id="UP000267003">
    <property type="component" value="Unassembled WGS sequence"/>
</dbReference>
<dbReference type="PROSITE" id="PS51257">
    <property type="entry name" value="PROKAR_LIPOPROTEIN"/>
    <property type="match status" value="1"/>
</dbReference>
<evidence type="ECO:0000313" key="2">
    <source>
        <dbReference type="EMBL" id="RKH71138.1"/>
    </source>
</evidence>
<proteinExistence type="predicted"/>
<dbReference type="AlphaFoldDB" id="A0A3A8QTP8"/>
<protein>
    <recommendedName>
        <fullName evidence="4">Lipoprotein</fullName>
    </recommendedName>
</protein>
<accession>A0A3A8QTP8</accession>
<comment type="caution">
    <text evidence="2">The sequence shown here is derived from an EMBL/GenBank/DDBJ whole genome shotgun (WGS) entry which is preliminary data.</text>
</comment>
<feature type="chain" id="PRO_5017384549" description="Lipoprotein" evidence="1">
    <location>
        <begin position="20"/>
        <end position="197"/>
    </location>
</feature>
<evidence type="ECO:0000313" key="3">
    <source>
        <dbReference type="Proteomes" id="UP000267003"/>
    </source>
</evidence>
<dbReference type="OrthoDB" id="5382859at2"/>
<organism evidence="2 3">
    <name type="scientific">Corallococcus aberystwythensis</name>
    <dbReference type="NCBI Taxonomy" id="2316722"/>
    <lineage>
        <taxon>Bacteria</taxon>
        <taxon>Pseudomonadati</taxon>
        <taxon>Myxococcota</taxon>
        <taxon>Myxococcia</taxon>
        <taxon>Myxococcales</taxon>
        <taxon>Cystobacterineae</taxon>
        <taxon>Myxococcaceae</taxon>
        <taxon>Corallococcus</taxon>
    </lineage>
</organism>